<dbReference type="EMBL" id="JRHX01000092">
    <property type="protein sequence ID" value="KXZ68559.1"/>
    <property type="molecule type" value="Genomic_DNA"/>
</dbReference>
<dbReference type="PATRIC" id="fig|52133.19.peg.3335"/>
<dbReference type="RefSeq" id="WP_061525704.1">
    <property type="nucleotide sequence ID" value="NZ_JRHX01000092.1"/>
</dbReference>
<dbReference type="Proteomes" id="UP000075544">
    <property type="component" value="Unassembled WGS sequence"/>
</dbReference>
<dbReference type="AlphaFoldDB" id="A0A150HQS4"/>
<proteinExistence type="predicted"/>
<evidence type="ECO:0008006" key="3">
    <source>
        <dbReference type="Google" id="ProtNLM"/>
    </source>
</evidence>
<organism evidence="1 2">
    <name type="scientific">Acinetobacter venetianus</name>
    <dbReference type="NCBI Taxonomy" id="52133"/>
    <lineage>
        <taxon>Bacteria</taxon>
        <taxon>Pseudomonadati</taxon>
        <taxon>Pseudomonadota</taxon>
        <taxon>Gammaproteobacteria</taxon>
        <taxon>Moraxellales</taxon>
        <taxon>Moraxellaceae</taxon>
        <taxon>Acinetobacter</taxon>
    </lineage>
</organism>
<evidence type="ECO:0000313" key="1">
    <source>
        <dbReference type="EMBL" id="KXZ68559.1"/>
    </source>
</evidence>
<name>A0A150HQS4_9GAMM</name>
<sequence length="140" mass="16226">MDFFQLSGEIKSPYIYFIYIDGFLYVGETQSFPAIRWGAHLTNEGTLLKKLVSLGGDLGKKNQRIKFISFNLIDLFDLNLCKNFKRSTQAIEHELHVRIKCKPSIVNNLTLISDTEKTAPSRFKYWDQVNLIVDHIIEKL</sequence>
<protein>
    <recommendedName>
        <fullName evidence="3">GIY-YIG domain-containing protein</fullName>
    </recommendedName>
</protein>
<comment type="caution">
    <text evidence="1">The sequence shown here is derived from an EMBL/GenBank/DDBJ whole genome shotgun (WGS) entry which is preliminary data.</text>
</comment>
<gene>
    <name evidence="1" type="ORF">AVENLUH13518_03290</name>
</gene>
<reference evidence="1 2" key="1">
    <citation type="journal article" date="2016" name="Sci. Rep.">
        <title>Genomic and phenotypic characterization of the species Acinetobacter venetianus.</title>
        <authorList>
            <person name="Fondi M."/>
            <person name="Maida I."/>
            <person name="Perrin E."/>
            <person name="Orlandini V."/>
            <person name="La Torre L."/>
            <person name="Bosi E."/>
            <person name="Negroni A."/>
            <person name="Zanaroli G."/>
            <person name="Fava F."/>
            <person name="Decorosi F."/>
            <person name="Giovannetti L."/>
            <person name="Viti C."/>
            <person name="Vaneechoutte M."/>
            <person name="Dijkshoorn L."/>
            <person name="Fani R."/>
        </authorList>
    </citation>
    <scope>NUCLEOTIDE SEQUENCE [LARGE SCALE GENOMIC DNA]</scope>
    <source>
        <strain evidence="1 2">LUH13518</strain>
    </source>
</reference>
<accession>A0A150HQS4</accession>
<evidence type="ECO:0000313" key="2">
    <source>
        <dbReference type="Proteomes" id="UP000075544"/>
    </source>
</evidence>